<dbReference type="AlphaFoldDB" id="A0A9E2KT39"/>
<sequence>MNKEIDPQKLINDLQQWVTASREDQVWGQHESLYLEILAQWKAVNRYRPEQGNDEDQRFYELYWDAMNKWHQSFAQQSEDIFTATPIQATDKAGFYGDVLSDLQGVIMDRLPEIQHSKVLRFNSFLNILRVSLTDMEKLSLSELNVVDMSLLLDYWKFLGDAFKKFN</sequence>
<protein>
    <submittedName>
        <fullName evidence="1">Uncharacterized protein</fullName>
    </submittedName>
</protein>
<gene>
    <name evidence="1" type="ORF">H9843_01905</name>
</gene>
<organism evidence="1 2">
    <name type="scientific">Candidatus Limosilactobacillus merdavium</name>
    <dbReference type="NCBI Taxonomy" id="2838651"/>
    <lineage>
        <taxon>Bacteria</taxon>
        <taxon>Bacillati</taxon>
        <taxon>Bacillota</taxon>
        <taxon>Bacilli</taxon>
        <taxon>Lactobacillales</taxon>
        <taxon>Lactobacillaceae</taxon>
        <taxon>Limosilactobacillus</taxon>
    </lineage>
</organism>
<accession>A0A9E2KT39</accession>
<dbReference type="Proteomes" id="UP000824180">
    <property type="component" value="Unassembled WGS sequence"/>
</dbReference>
<proteinExistence type="predicted"/>
<dbReference type="EMBL" id="JAHLFK010000013">
    <property type="protein sequence ID" value="MBU3829645.1"/>
    <property type="molecule type" value="Genomic_DNA"/>
</dbReference>
<reference evidence="1" key="2">
    <citation type="submission" date="2021-04" db="EMBL/GenBank/DDBJ databases">
        <authorList>
            <person name="Gilroy R."/>
        </authorList>
    </citation>
    <scope>NUCLEOTIDE SEQUENCE</scope>
    <source>
        <strain evidence="1">876</strain>
    </source>
</reference>
<comment type="caution">
    <text evidence="1">The sequence shown here is derived from an EMBL/GenBank/DDBJ whole genome shotgun (WGS) entry which is preliminary data.</text>
</comment>
<reference evidence="1" key="1">
    <citation type="journal article" date="2021" name="PeerJ">
        <title>Extensive microbial diversity within the chicken gut microbiome revealed by metagenomics and culture.</title>
        <authorList>
            <person name="Gilroy R."/>
            <person name="Ravi A."/>
            <person name="Getino M."/>
            <person name="Pursley I."/>
            <person name="Horton D.L."/>
            <person name="Alikhan N.F."/>
            <person name="Baker D."/>
            <person name="Gharbi K."/>
            <person name="Hall N."/>
            <person name="Watson M."/>
            <person name="Adriaenssens E.M."/>
            <person name="Foster-Nyarko E."/>
            <person name="Jarju S."/>
            <person name="Secka A."/>
            <person name="Antonio M."/>
            <person name="Oren A."/>
            <person name="Chaudhuri R.R."/>
            <person name="La Ragione R."/>
            <person name="Hildebrand F."/>
            <person name="Pallen M.J."/>
        </authorList>
    </citation>
    <scope>NUCLEOTIDE SEQUENCE</scope>
    <source>
        <strain evidence="1">876</strain>
    </source>
</reference>
<name>A0A9E2KT39_9LACO</name>
<evidence type="ECO:0000313" key="1">
    <source>
        <dbReference type="EMBL" id="MBU3829645.1"/>
    </source>
</evidence>
<evidence type="ECO:0000313" key="2">
    <source>
        <dbReference type="Proteomes" id="UP000824180"/>
    </source>
</evidence>